<dbReference type="PROSITE" id="PS00631">
    <property type="entry name" value="CYTOSOL_AP"/>
    <property type="match status" value="1"/>
</dbReference>
<dbReference type="SUPFAM" id="SSF53187">
    <property type="entry name" value="Zn-dependent exopeptidases"/>
    <property type="match status" value="1"/>
</dbReference>
<comment type="function">
    <text evidence="7 8">Presumably involved in the processing and regular turnover of intracellular proteins. Catalyzes the removal of unsubstituted N-terminal amino acids from various peptides.</text>
</comment>
<dbReference type="InterPro" id="IPR008283">
    <property type="entry name" value="Peptidase_M17_N"/>
</dbReference>
<evidence type="ECO:0000313" key="10">
    <source>
        <dbReference type="EMBL" id="BCJ36241.1"/>
    </source>
</evidence>
<dbReference type="Proteomes" id="UP000611640">
    <property type="component" value="Chromosome"/>
</dbReference>
<dbReference type="AlphaFoldDB" id="A0A7R7DRA4"/>
<dbReference type="GO" id="GO:0006508">
    <property type="term" value="P:proteolysis"/>
    <property type="evidence" value="ECO:0007669"/>
    <property type="project" value="UniProtKB-KW"/>
</dbReference>
<dbReference type="GO" id="GO:0030145">
    <property type="term" value="F:manganese ion binding"/>
    <property type="evidence" value="ECO:0007669"/>
    <property type="project" value="UniProtKB-UniRule"/>
</dbReference>
<evidence type="ECO:0000256" key="1">
    <source>
        <dbReference type="ARBA" id="ARBA00000135"/>
    </source>
</evidence>
<organism evidence="10 11">
    <name type="scientific">Actinocatenispora thailandica</name>
    <dbReference type="NCBI Taxonomy" id="227318"/>
    <lineage>
        <taxon>Bacteria</taxon>
        <taxon>Bacillati</taxon>
        <taxon>Actinomycetota</taxon>
        <taxon>Actinomycetes</taxon>
        <taxon>Micromonosporales</taxon>
        <taxon>Micromonosporaceae</taxon>
        <taxon>Actinocatenispora</taxon>
    </lineage>
</organism>
<feature type="domain" description="Cytosol aminopeptidase" evidence="9">
    <location>
        <begin position="338"/>
        <end position="345"/>
    </location>
</feature>
<protein>
    <recommendedName>
        <fullName evidence="8">Probable cytosol aminopeptidase</fullName>
        <ecNumber evidence="8">3.4.11.1</ecNumber>
    </recommendedName>
    <alternativeName>
        <fullName evidence="8">Leucine aminopeptidase</fullName>
        <shortName evidence="8">LAP</shortName>
        <ecNumber evidence="8">3.4.11.10</ecNumber>
    </alternativeName>
    <alternativeName>
        <fullName evidence="8">Leucyl aminopeptidase</fullName>
    </alternativeName>
</protein>
<feature type="binding site" evidence="8">
    <location>
        <position position="342"/>
    </location>
    <ligand>
        <name>Mn(2+)</name>
        <dbReference type="ChEBI" id="CHEBI:29035"/>
        <label>2</label>
    </ligand>
</feature>
<comment type="subcellular location">
    <subcellularLocation>
        <location evidence="8">Cytoplasm</location>
    </subcellularLocation>
</comment>
<keyword evidence="11" id="KW-1185">Reference proteome</keyword>
<feature type="binding site" evidence="8">
    <location>
        <position position="340"/>
    </location>
    <ligand>
        <name>Mn(2+)</name>
        <dbReference type="ChEBI" id="CHEBI:29035"/>
        <label>1</label>
    </ligand>
</feature>
<evidence type="ECO:0000256" key="6">
    <source>
        <dbReference type="ARBA" id="ARBA00022801"/>
    </source>
</evidence>
<comment type="similarity">
    <text evidence="3 8">Belongs to the peptidase M17 family.</text>
</comment>
<evidence type="ECO:0000259" key="9">
    <source>
        <dbReference type="PROSITE" id="PS00631"/>
    </source>
</evidence>
<dbReference type="HAMAP" id="MF_00181">
    <property type="entry name" value="Cytosol_peptidase_M17"/>
    <property type="match status" value="1"/>
</dbReference>
<dbReference type="RefSeq" id="WP_203962645.1">
    <property type="nucleotide sequence ID" value="NZ_AP023355.1"/>
</dbReference>
<feature type="binding site" evidence="8">
    <location>
        <position position="263"/>
    </location>
    <ligand>
        <name>Mn(2+)</name>
        <dbReference type="ChEBI" id="CHEBI:29035"/>
        <label>2</label>
    </ligand>
</feature>
<evidence type="ECO:0000256" key="7">
    <source>
        <dbReference type="ARBA" id="ARBA00049972"/>
    </source>
</evidence>
<feature type="active site" evidence="8">
    <location>
        <position position="270"/>
    </location>
</feature>
<feature type="binding site" evidence="8">
    <location>
        <position position="342"/>
    </location>
    <ligand>
        <name>Mn(2+)</name>
        <dbReference type="ChEBI" id="CHEBI:29035"/>
        <label>1</label>
    </ligand>
</feature>
<reference evidence="10 11" key="1">
    <citation type="submission" date="2020-08" db="EMBL/GenBank/DDBJ databases">
        <title>Whole genome shotgun sequence of Actinocatenispora thailandica NBRC 105041.</title>
        <authorList>
            <person name="Komaki H."/>
            <person name="Tamura T."/>
        </authorList>
    </citation>
    <scope>NUCLEOTIDE SEQUENCE [LARGE SCALE GENOMIC DNA]</scope>
    <source>
        <strain evidence="10 11">NBRC 105041</strain>
    </source>
</reference>
<gene>
    <name evidence="8 10" type="primary">pepA</name>
    <name evidence="10" type="ORF">Athai_37440</name>
</gene>
<dbReference type="CDD" id="cd00433">
    <property type="entry name" value="Peptidase_M17"/>
    <property type="match status" value="1"/>
</dbReference>
<keyword evidence="8" id="KW-0479">Metal-binding</keyword>
<dbReference type="InterPro" id="IPR043472">
    <property type="entry name" value="Macro_dom-like"/>
</dbReference>
<dbReference type="GO" id="GO:0005737">
    <property type="term" value="C:cytoplasm"/>
    <property type="evidence" value="ECO:0007669"/>
    <property type="project" value="UniProtKB-SubCell"/>
</dbReference>
<keyword evidence="6 8" id="KW-0378">Hydrolase</keyword>
<comment type="catalytic activity">
    <reaction evidence="2 8">
        <text>Release of an N-terminal amino acid, preferentially leucine, but not glutamic or aspartic acids.</text>
        <dbReference type="EC" id="3.4.11.10"/>
    </reaction>
</comment>
<keyword evidence="4 8" id="KW-0031">Aminopeptidase</keyword>
<dbReference type="Pfam" id="PF00883">
    <property type="entry name" value="Peptidase_M17"/>
    <property type="match status" value="1"/>
</dbReference>
<dbReference type="NCBIfam" id="NF002073">
    <property type="entry name" value="PRK00913.1-2"/>
    <property type="match status" value="1"/>
</dbReference>
<comment type="cofactor">
    <cofactor evidence="8">
        <name>Mn(2+)</name>
        <dbReference type="ChEBI" id="CHEBI:29035"/>
    </cofactor>
    <text evidence="8">Binds 2 manganese ions per subunit.</text>
</comment>
<dbReference type="InterPro" id="IPR023042">
    <property type="entry name" value="Peptidase_M17_leu_NH2_pept"/>
</dbReference>
<dbReference type="InterPro" id="IPR011356">
    <property type="entry name" value="Leucine_aapep/pepB"/>
</dbReference>
<dbReference type="EMBL" id="AP023355">
    <property type="protein sequence ID" value="BCJ36241.1"/>
    <property type="molecule type" value="Genomic_DNA"/>
</dbReference>
<proteinExistence type="inferred from homology"/>
<dbReference type="SUPFAM" id="SSF52949">
    <property type="entry name" value="Macro domain-like"/>
    <property type="match status" value="1"/>
</dbReference>
<dbReference type="PANTHER" id="PTHR11963">
    <property type="entry name" value="LEUCINE AMINOPEPTIDASE-RELATED"/>
    <property type="match status" value="1"/>
</dbReference>
<dbReference type="GO" id="GO:0070006">
    <property type="term" value="F:metalloaminopeptidase activity"/>
    <property type="evidence" value="ECO:0007669"/>
    <property type="project" value="InterPro"/>
</dbReference>
<dbReference type="InterPro" id="IPR000819">
    <property type="entry name" value="Peptidase_M17_C"/>
</dbReference>
<feature type="binding site" evidence="8">
    <location>
        <position position="263"/>
    </location>
    <ligand>
        <name>Mn(2+)</name>
        <dbReference type="ChEBI" id="CHEBI:29035"/>
        <label>1</label>
    </ligand>
</feature>
<feature type="binding site" evidence="8">
    <location>
        <position position="258"/>
    </location>
    <ligand>
        <name>Mn(2+)</name>
        <dbReference type="ChEBI" id="CHEBI:29035"/>
        <label>2</label>
    </ligand>
</feature>
<dbReference type="KEGG" id="atl:Athai_37440"/>
<feature type="active site" evidence="8">
    <location>
        <position position="344"/>
    </location>
</feature>
<keyword evidence="8" id="KW-0963">Cytoplasm</keyword>
<dbReference type="EC" id="3.4.11.1" evidence="8"/>
<dbReference type="PRINTS" id="PR00481">
    <property type="entry name" value="LAMNOPPTDASE"/>
</dbReference>
<feature type="binding site" evidence="8">
    <location>
        <position position="281"/>
    </location>
    <ligand>
        <name>Mn(2+)</name>
        <dbReference type="ChEBI" id="CHEBI:29035"/>
        <label>2</label>
    </ligand>
</feature>
<evidence type="ECO:0000313" key="11">
    <source>
        <dbReference type="Proteomes" id="UP000611640"/>
    </source>
</evidence>
<dbReference type="PANTHER" id="PTHR11963:SF23">
    <property type="entry name" value="CYTOSOL AMINOPEPTIDASE"/>
    <property type="match status" value="1"/>
</dbReference>
<dbReference type="Gene3D" id="3.40.220.10">
    <property type="entry name" value="Leucine Aminopeptidase, subunit E, domain 1"/>
    <property type="match status" value="1"/>
</dbReference>
<comment type="catalytic activity">
    <reaction evidence="1 8">
        <text>Release of an N-terminal amino acid, Xaa-|-Yaa-, in which Xaa is preferably Leu, but may be other amino acids including Pro although not Arg or Lys, and Yaa may be Pro. Amino acid amides and methyl esters are also readily hydrolyzed, but rates on arylamides are exceedingly low.</text>
        <dbReference type="EC" id="3.4.11.1"/>
    </reaction>
</comment>
<evidence type="ECO:0000256" key="8">
    <source>
        <dbReference type="HAMAP-Rule" id="MF_00181"/>
    </source>
</evidence>
<keyword evidence="8" id="KW-0464">Manganese</keyword>
<sequence length="496" mass="50933">MSSLALADTNLASLPADAVVVGLYRSADGAPTLAPGAAELDAAFDHRLVDTLVLLGATGAVGEVTRLASLGTVPAPLVAAVGLGAAEDADDEAVRRAAGAAVRALAGSATVALALPALRPAAEGAALGGYRFTRYRAATDTDRAPVAKIQLVVPDAKDRAAKAELKRAAALADAASFTRDWVNSPGNELRPPAFADAVSKAATKAGLAVEVLDEKALRKGGYGGILAVGLGSAQPPRLVRLAYSPRGKAAAKVALVGKGITFDTGGLSIKPAKGMWEMKSDMAGAAAVAGAMLAIAALKPKVEVVAYLPMAENMPSGSAYRPGDVVTMYSGTRVEVLNTDAEGRMVLADAIARACEEGPDYLFETSTLTGGQVTSLGHRIAGVMGSESLHERVRAAGERVGEPMWPMPLPEEIAKLMTSDVADLSQVATGMDRSGHMLQGGYFLSRFVADGVDWAHLDVAGPAYHESEEYGYLPKGATAVPLRTLVELVVDVADNG</sequence>
<name>A0A7R7DRA4_9ACTN</name>
<accession>A0A7R7DRA4</accession>
<evidence type="ECO:0000256" key="3">
    <source>
        <dbReference type="ARBA" id="ARBA00009528"/>
    </source>
</evidence>
<dbReference type="Pfam" id="PF02789">
    <property type="entry name" value="Peptidase_M17_N"/>
    <property type="match status" value="1"/>
</dbReference>
<evidence type="ECO:0000256" key="2">
    <source>
        <dbReference type="ARBA" id="ARBA00000967"/>
    </source>
</evidence>
<dbReference type="Gene3D" id="3.40.630.10">
    <property type="entry name" value="Zn peptidases"/>
    <property type="match status" value="1"/>
</dbReference>
<evidence type="ECO:0000256" key="4">
    <source>
        <dbReference type="ARBA" id="ARBA00022438"/>
    </source>
</evidence>
<keyword evidence="5 8" id="KW-0645">Protease</keyword>
<evidence type="ECO:0000256" key="5">
    <source>
        <dbReference type="ARBA" id="ARBA00022670"/>
    </source>
</evidence>
<dbReference type="EC" id="3.4.11.10" evidence="8"/>